<sequence length="152" mass="16701">MNVLFGAAAPFPSFHLHVAFECSSCQGLVSSIMALSRTAPSYNPITSIYANSDKIWKSVAGGRTTGDSGKIKRCQILTTAPNTQKLELHRGDGVVPALNPLYLTREAQVDSPSNYTHIRTRTHHPLLPSERSNGRARRAERNRRWCDAAGNL</sequence>
<dbReference type="RefSeq" id="XP_062678242.1">
    <property type="nucleotide sequence ID" value="XM_062822911.1"/>
</dbReference>
<name>A0AAE0MN74_9PEZI</name>
<feature type="compositionally biased region" description="Basic and acidic residues" evidence="1">
    <location>
        <begin position="137"/>
        <end position="146"/>
    </location>
</feature>
<reference evidence="2" key="2">
    <citation type="submission" date="2023-06" db="EMBL/GenBank/DDBJ databases">
        <authorList>
            <consortium name="Lawrence Berkeley National Laboratory"/>
            <person name="Haridas S."/>
            <person name="Hensen N."/>
            <person name="Bonometti L."/>
            <person name="Westerberg I."/>
            <person name="Brannstrom I.O."/>
            <person name="Guillou S."/>
            <person name="Cros-Aarteil S."/>
            <person name="Calhoun S."/>
            <person name="Kuo A."/>
            <person name="Mondo S."/>
            <person name="Pangilinan J."/>
            <person name="Riley R."/>
            <person name="Labutti K."/>
            <person name="Andreopoulos B."/>
            <person name="Lipzen A."/>
            <person name="Chen C."/>
            <person name="Yanf M."/>
            <person name="Daum C."/>
            <person name="Ng V."/>
            <person name="Clum A."/>
            <person name="Steindorff A."/>
            <person name="Ohm R."/>
            <person name="Martin F."/>
            <person name="Silar P."/>
            <person name="Natvig D."/>
            <person name="Lalanne C."/>
            <person name="Gautier V."/>
            <person name="Ament-Velasquez S.L."/>
            <person name="Kruys A."/>
            <person name="Hutchinson M.I."/>
            <person name="Powell A.J."/>
            <person name="Barry K."/>
            <person name="Miller A.N."/>
            <person name="Grigoriev I.V."/>
            <person name="Debuchy R."/>
            <person name="Gladieux P."/>
            <person name="Thoren M.H."/>
            <person name="Johannesson H."/>
        </authorList>
    </citation>
    <scope>NUCLEOTIDE SEQUENCE</scope>
    <source>
        <strain evidence="2">CBS 560.94</strain>
    </source>
</reference>
<dbReference type="Proteomes" id="UP001278500">
    <property type="component" value="Unassembled WGS sequence"/>
</dbReference>
<dbReference type="EMBL" id="JAUEPP010000007">
    <property type="protein sequence ID" value="KAK3338882.1"/>
    <property type="molecule type" value="Genomic_DNA"/>
</dbReference>
<accession>A0AAE0MN74</accession>
<organism evidence="2 3">
    <name type="scientific">Neurospora tetraspora</name>
    <dbReference type="NCBI Taxonomy" id="94610"/>
    <lineage>
        <taxon>Eukaryota</taxon>
        <taxon>Fungi</taxon>
        <taxon>Dikarya</taxon>
        <taxon>Ascomycota</taxon>
        <taxon>Pezizomycotina</taxon>
        <taxon>Sordariomycetes</taxon>
        <taxon>Sordariomycetidae</taxon>
        <taxon>Sordariales</taxon>
        <taxon>Sordariaceae</taxon>
        <taxon>Neurospora</taxon>
    </lineage>
</organism>
<gene>
    <name evidence="2" type="ORF">B0H65DRAFT_283577</name>
</gene>
<protein>
    <submittedName>
        <fullName evidence="2">Uncharacterized protein</fullName>
    </submittedName>
</protein>
<keyword evidence="3" id="KW-1185">Reference proteome</keyword>
<reference evidence="2" key="1">
    <citation type="journal article" date="2023" name="Mol. Phylogenet. Evol.">
        <title>Genome-scale phylogeny and comparative genomics of the fungal order Sordariales.</title>
        <authorList>
            <person name="Hensen N."/>
            <person name="Bonometti L."/>
            <person name="Westerberg I."/>
            <person name="Brannstrom I.O."/>
            <person name="Guillou S."/>
            <person name="Cros-Aarteil S."/>
            <person name="Calhoun S."/>
            <person name="Haridas S."/>
            <person name="Kuo A."/>
            <person name="Mondo S."/>
            <person name="Pangilinan J."/>
            <person name="Riley R."/>
            <person name="LaButti K."/>
            <person name="Andreopoulos B."/>
            <person name="Lipzen A."/>
            <person name="Chen C."/>
            <person name="Yan M."/>
            <person name="Daum C."/>
            <person name="Ng V."/>
            <person name="Clum A."/>
            <person name="Steindorff A."/>
            <person name="Ohm R.A."/>
            <person name="Martin F."/>
            <person name="Silar P."/>
            <person name="Natvig D.O."/>
            <person name="Lalanne C."/>
            <person name="Gautier V."/>
            <person name="Ament-Velasquez S.L."/>
            <person name="Kruys A."/>
            <person name="Hutchinson M.I."/>
            <person name="Powell A.J."/>
            <person name="Barry K."/>
            <person name="Miller A.N."/>
            <person name="Grigoriev I.V."/>
            <person name="Debuchy R."/>
            <person name="Gladieux P."/>
            <person name="Hiltunen Thoren M."/>
            <person name="Johannesson H."/>
        </authorList>
    </citation>
    <scope>NUCLEOTIDE SEQUENCE</scope>
    <source>
        <strain evidence="2">CBS 560.94</strain>
    </source>
</reference>
<proteinExistence type="predicted"/>
<dbReference type="AlphaFoldDB" id="A0AAE0MN74"/>
<dbReference type="GeneID" id="87860065"/>
<feature type="region of interest" description="Disordered" evidence="1">
    <location>
        <begin position="123"/>
        <end position="152"/>
    </location>
</feature>
<evidence type="ECO:0000313" key="2">
    <source>
        <dbReference type="EMBL" id="KAK3338882.1"/>
    </source>
</evidence>
<comment type="caution">
    <text evidence="2">The sequence shown here is derived from an EMBL/GenBank/DDBJ whole genome shotgun (WGS) entry which is preliminary data.</text>
</comment>
<evidence type="ECO:0000313" key="3">
    <source>
        <dbReference type="Proteomes" id="UP001278500"/>
    </source>
</evidence>
<evidence type="ECO:0000256" key="1">
    <source>
        <dbReference type="SAM" id="MobiDB-lite"/>
    </source>
</evidence>